<feature type="coiled-coil region" evidence="7">
    <location>
        <begin position="367"/>
        <end position="394"/>
    </location>
</feature>
<evidence type="ECO:0000256" key="2">
    <source>
        <dbReference type="ARBA" id="ARBA00007163"/>
    </source>
</evidence>
<dbReference type="GO" id="GO:0000977">
    <property type="term" value="F:RNA polymerase II transcription regulatory region sequence-specific DNA binding"/>
    <property type="evidence" value="ECO:0007669"/>
    <property type="project" value="TreeGrafter"/>
</dbReference>
<dbReference type="SUPFAM" id="SSF57959">
    <property type="entry name" value="Leucine zipper domain"/>
    <property type="match status" value="1"/>
</dbReference>
<dbReference type="InterPro" id="IPR004827">
    <property type="entry name" value="bZIP"/>
</dbReference>
<evidence type="ECO:0000256" key="7">
    <source>
        <dbReference type="SAM" id="Coils"/>
    </source>
</evidence>
<reference evidence="10 11" key="1">
    <citation type="submission" date="2013-11" db="EMBL/GenBank/DDBJ databases">
        <title>Draft genome of the bovine lungworm Dictyocaulus viviparus.</title>
        <authorList>
            <person name="Mitreva M."/>
        </authorList>
    </citation>
    <scope>NUCLEOTIDE SEQUENCE [LARGE SCALE GENOMIC DNA]</scope>
    <source>
        <strain evidence="10 11">HannoverDv2000</strain>
    </source>
</reference>
<evidence type="ECO:0000313" key="10">
    <source>
        <dbReference type="EMBL" id="KJH53469.1"/>
    </source>
</evidence>
<feature type="domain" description="BZIP" evidence="9">
    <location>
        <begin position="328"/>
        <end position="391"/>
    </location>
</feature>
<keyword evidence="7" id="KW-0175">Coiled coil</keyword>
<evidence type="ECO:0000259" key="9">
    <source>
        <dbReference type="PROSITE" id="PS50217"/>
    </source>
</evidence>
<dbReference type="CDD" id="cd14692">
    <property type="entry name" value="bZIP_ATF4"/>
    <property type="match status" value="1"/>
</dbReference>
<accession>A0A0D8YBP9</accession>
<keyword evidence="4" id="KW-0238">DNA-binding</keyword>
<dbReference type="AlphaFoldDB" id="A0A0D8YBP9"/>
<organism evidence="10 11">
    <name type="scientific">Dictyocaulus viviparus</name>
    <name type="common">Bovine lungworm</name>
    <dbReference type="NCBI Taxonomy" id="29172"/>
    <lineage>
        <taxon>Eukaryota</taxon>
        <taxon>Metazoa</taxon>
        <taxon>Ecdysozoa</taxon>
        <taxon>Nematoda</taxon>
        <taxon>Chromadorea</taxon>
        <taxon>Rhabditida</taxon>
        <taxon>Rhabditina</taxon>
        <taxon>Rhabditomorpha</taxon>
        <taxon>Strongyloidea</taxon>
        <taxon>Metastrongylidae</taxon>
        <taxon>Dictyocaulus</taxon>
    </lineage>
</organism>
<evidence type="ECO:0000313" key="11">
    <source>
        <dbReference type="Proteomes" id="UP000053766"/>
    </source>
</evidence>
<feature type="region of interest" description="Disordered" evidence="8">
    <location>
        <begin position="334"/>
        <end position="363"/>
    </location>
</feature>
<dbReference type="Proteomes" id="UP000053766">
    <property type="component" value="Unassembled WGS sequence"/>
</dbReference>
<comment type="subcellular location">
    <subcellularLocation>
        <location evidence="1">Nucleus</location>
    </subcellularLocation>
</comment>
<dbReference type="SMART" id="SM00338">
    <property type="entry name" value="BRLZ"/>
    <property type="match status" value="1"/>
</dbReference>
<gene>
    <name evidence="10" type="ORF">DICVIV_00407</name>
</gene>
<evidence type="ECO:0000256" key="3">
    <source>
        <dbReference type="ARBA" id="ARBA00023015"/>
    </source>
</evidence>
<dbReference type="Gene3D" id="1.20.5.170">
    <property type="match status" value="1"/>
</dbReference>
<sequence>MQFLGRCRTSARQPYSSNILNTINVKSHESIEDALRLIEKGNVFLNGLKLPPSSPLSAECPPSSSCQLQNFVDNVLVVGQGRPSLPEDRPRIVSPTSVLCSSALTPPSKYVSDEHQLSSPLSHYYDQNSNTSQLSYDNVVKPLASLEYVANRANSHDFDLDYTHLICSHNIDDFGADVAYGKNASVASSSTLGSTKLKLRPDFSFIDDIYESVKAEIGAEKACSSVQLVASSPANIAFDAPETPVITLAVDKPVTIVAEDGKEYKVVLQAVKEKANAPIRRKSSTSSVGFDFTSTEVVRDSIHLSIPLKNAPKVKRAPGVTLANMTIEEINERKRRQNRAAAQRYRQKQKCVKDAGKEEQDRLQKRNSYLRIEATRLQDEINGLRRQILESLANR</sequence>
<evidence type="ECO:0000256" key="8">
    <source>
        <dbReference type="SAM" id="MobiDB-lite"/>
    </source>
</evidence>
<name>A0A0D8YBP9_DICVI</name>
<dbReference type="EMBL" id="KN716152">
    <property type="protein sequence ID" value="KJH53469.1"/>
    <property type="molecule type" value="Genomic_DNA"/>
</dbReference>
<comment type="similarity">
    <text evidence="2">Belongs to the bZIP family.</text>
</comment>
<dbReference type="OrthoDB" id="5847285at2759"/>
<reference evidence="11" key="2">
    <citation type="journal article" date="2016" name="Sci. Rep.">
        <title>Dictyocaulus viviparus genome, variome and transcriptome elucidate lungworm biology and support future intervention.</title>
        <authorList>
            <person name="McNulty S.N."/>
            <person name="Strube C."/>
            <person name="Rosa B.A."/>
            <person name="Martin J.C."/>
            <person name="Tyagi R."/>
            <person name="Choi Y.J."/>
            <person name="Wang Q."/>
            <person name="Hallsworth Pepin K."/>
            <person name="Zhang X."/>
            <person name="Ozersky P."/>
            <person name="Wilson R.K."/>
            <person name="Sternberg P.W."/>
            <person name="Gasser R.B."/>
            <person name="Mitreva M."/>
        </authorList>
    </citation>
    <scope>NUCLEOTIDE SEQUENCE [LARGE SCALE GENOMIC DNA]</scope>
    <source>
        <strain evidence="11">HannoverDv2000</strain>
    </source>
</reference>
<protein>
    <submittedName>
        <fullName evidence="10">Basic region leucine zipper</fullName>
    </submittedName>
</protein>
<dbReference type="Pfam" id="PF07716">
    <property type="entry name" value="bZIP_2"/>
    <property type="match status" value="1"/>
</dbReference>
<feature type="compositionally biased region" description="Basic and acidic residues" evidence="8">
    <location>
        <begin position="351"/>
        <end position="363"/>
    </location>
</feature>
<evidence type="ECO:0000256" key="1">
    <source>
        <dbReference type="ARBA" id="ARBA00004123"/>
    </source>
</evidence>
<dbReference type="PROSITE" id="PS00036">
    <property type="entry name" value="BZIP_BASIC"/>
    <property type="match status" value="1"/>
</dbReference>
<keyword evidence="6" id="KW-0539">Nucleus</keyword>
<dbReference type="STRING" id="29172.A0A0D8YBP9"/>
<proteinExistence type="inferred from homology"/>
<dbReference type="PANTHER" id="PTHR13044:SF14">
    <property type="entry name" value="CRYPTOCEPHAL, ISOFORM A"/>
    <property type="match status" value="1"/>
</dbReference>
<dbReference type="PROSITE" id="PS50217">
    <property type="entry name" value="BZIP"/>
    <property type="match status" value="1"/>
</dbReference>
<dbReference type="GO" id="GO:0001228">
    <property type="term" value="F:DNA-binding transcription activator activity, RNA polymerase II-specific"/>
    <property type="evidence" value="ECO:0007669"/>
    <property type="project" value="TreeGrafter"/>
</dbReference>
<dbReference type="PANTHER" id="PTHR13044">
    <property type="entry name" value="ACTIVATING TRANSCRIPTION FACTOR ATF 4/5"/>
    <property type="match status" value="1"/>
</dbReference>
<evidence type="ECO:0000256" key="4">
    <source>
        <dbReference type="ARBA" id="ARBA00023125"/>
    </source>
</evidence>
<evidence type="ECO:0000256" key="5">
    <source>
        <dbReference type="ARBA" id="ARBA00023163"/>
    </source>
</evidence>
<evidence type="ECO:0000256" key="6">
    <source>
        <dbReference type="ARBA" id="ARBA00023242"/>
    </source>
</evidence>
<dbReference type="InterPro" id="IPR046347">
    <property type="entry name" value="bZIP_sf"/>
</dbReference>
<keyword evidence="5" id="KW-0804">Transcription</keyword>
<keyword evidence="3" id="KW-0805">Transcription regulation</keyword>
<keyword evidence="11" id="KW-1185">Reference proteome</keyword>
<dbReference type="GO" id="GO:0005634">
    <property type="term" value="C:nucleus"/>
    <property type="evidence" value="ECO:0007669"/>
    <property type="project" value="UniProtKB-SubCell"/>
</dbReference>